<dbReference type="Proteomes" id="UP000829708">
    <property type="component" value="Chromosome"/>
</dbReference>
<sequence>MKKTKYVRNVLVAMFAIIVIAGSFIACDGGVSSPASTGIGATVVDLGTAGDFVILSKTGVATTPTSAITGDLGLSPAARTYYTGFSETLIGTYATSTQVTGNLYAANMTSPTPSNLTTAISDMETAYNFAAGRTEPDELNLMSGAIGGQTLAPGLYKWTSSVNISGANLIISGTATDTWIFQVDGDLSLASAIQVTLAGGALAKNIFWQVAGSVTMGANSHFEGVVLCMTNINIQTSSSMNGRLLAQTSVALDQATVTQPAP</sequence>
<protein>
    <submittedName>
        <fullName evidence="3">Ice-binding family protein</fullName>
    </submittedName>
</protein>
<evidence type="ECO:0000256" key="2">
    <source>
        <dbReference type="ARBA" id="ARBA00022729"/>
    </source>
</evidence>
<accession>A0ABY4D933</accession>
<comment type="similarity">
    <text evidence="1">Belongs to the ice-binding protein family.</text>
</comment>
<evidence type="ECO:0000313" key="4">
    <source>
        <dbReference type="Proteomes" id="UP000829708"/>
    </source>
</evidence>
<evidence type="ECO:0000313" key="3">
    <source>
        <dbReference type="EMBL" id="UOM50794.1"/>
    </source>
</evidence>
<evidence type="ECO:0000256" key="1">
    <source>
        <dbReference type="ARBA" id="ARBA00005445"/>
    </source>
</evidence>
<dbReference type="RefSeq" id="WP_244772179.1">
    <property type="nucleotide sequence ID" value="NZ_CP094929.1"/>
</dbReference>
<organism evidence="3 4">
    <name type="scientific">Sphaerochaeta associata</name>
    <dbReference type="NCBI Taxonomy" id="1129264"/>
    <lineage>
        <taxon>Bacteria</taxon>
        <taxon>Pseudomonadati</taxon>
        <taxon>Spirochaetota</taxon>
        <taxon>Spirochaetia</taxon>
        <taxon>Spirochaetales</taxon>
        <taxon>Sphaerochaetaceae</taxon>
        <taxon>Sphaerochaeta</taxon>
    </lineage>
</organism>
<reference evidence="4" key="1">
    <citation type="journal article" date="2024" name="J Bioinform Genom">
        <title>Complete genome sequence of the type strain bacterium Sphaerochaeta associata GLS2t (VKM B-2742)t.</title>
        <authorList>
            <person name="Troshina O.Y."/>
            <person name="Tepeeva A.N."/>
            <person name="Arzamasceva V.O."/>
            <person name="Whitman W.B."/>
            <person name="Varghese N."/>
            <person name="Shapiro N."/>
            <person name="Woyke T."/>
            <person name="Kripides N.C."/>
            <person name="Vasilenko O.V."/>
        </authorList>
    </citation>
    <scope>NUCLEOTIDE SEQUENCE [LARGE SCALE GENOMIC DNA]</scope>
    <source>
        <strain evidence="4">GLS2T</strain>
    </source>
</reference>
<gene>
    <name evidence="3" type="ORF">MUG09_14615</name>
</gene>
<dbReference type="InterPro" id="IPR021884">
    <property type="entry name" value="Ice-bd_prot"/>
</dbReference>
<name>A0ABY4D933_9SPIR</name>
<keyword evidence="4" id="KW-1185">Reference proteome</keyword>
<keyword evidence="2" id="KW-0732">Signal</keyword>
<proteinExistence type="inferred from homology"/>
<dbReference type="EMBL" id="CP094929">
    <property type="protein sequence ID" value="UOM50794.1"/>
    <property type="molecule type" value="Genomic_DNA"/>
</dbReference>
<dbReference type="Pfam" id="PF11999">
    <property type="entry name" value="Ice_binding"/>
    <property type="match status" value="1"/>
</dbReference>
<dbReference type="PROSITE" id="PS51257">
    <property type="entry name" value="PROKAR_LIPOPROTEIN"/>
    <property type="match status" value="1"/>
</dbReference>